<dbReference type="PATRIC" id="fig|1367477.3.peg.2431"/>
<gene>
    <name evidence="1" type="ORF">N288_12455</name>
</gene>
<sequence>MQKHMKNRCLLYECIQDGELIEEAGHIPFQHADTLVKGPYDFPLDRRQECLHSIKSRKTKQLGINIERI</sequence>
<dbReference type="AlphaFoldDB" id="U5LCG8"/>
<reference evidence="1 2" key="1">
    <citation type="submission" date="2013-07" db="EMBL/GenBank/DDBJ databases">
        <title>Complete genome sequence of Bacillus infantis NRRL B-14911 that has potential to induce cardiac disease by antigenic mimicry.</title>
        <authorList>
            <person name="Massilamany C."/>
            <person name="Smith T.P.L."/>
            <person name="Loy J.D."/>
            <person name="Barletta R."/>
            <person name="Reddy J."/>
        </authorList>
    </citation>
    <scope>NUCLEOTIDE SEQUENCE [LARGE SCALE GENOMIC DNA]</scope>
    <source>
        <strain evidence="1 2">NRRL B-14911</strain>
    </source>
</reference>
<proteinExistence type="predicted"/>
<keyword evidence="2" id="KW-1185">Reference proteome</keyword>
<evidence type="ECO:0000313" key="2">
    <source>
        <dbReference type="Proteomes" id="UP000017805"/>
    </source>
</evidence>
<protein>
    <submittedName>
        <fullName evidence="1">Uncharacterized protein</fullName>
    </submittedName>
</protein>
<dbReference type="Proteomes" id="UP000017805">
    <property type="component" value="Chromosome"/>
</dbReference>
<dbReference type="HOGENOM" id="CLU_2767235_0_0_9"/>
<dbReference type="EMBL" id="CP006643">
    <property type="protein sequence ID" value="AGX04396.1"/>
    <property type="molecule type" value="Genomic_DNA"/>
</dbReference>
<evidence type="ECO:0000313" key="1">
    <source>
        <dbReference type="EMBL" id="AGX04396.1"/>
    </source>
</evidence>
<name>U5LCG8_9BACI</name>
<organism evidence="1 2">
    <name type="scientific">Bacillus infantis NRRL B-14911</name>
    <dbReference type="NCBI Taxonomy" id="1367477"/>
    <lineage>
        <taxon>Bacteria</taxon>
        <taxon>Bacillati</taxon>
        <taxon>Bacillota</taxon>
        <taxon>Bacilli</taxon>
        <taxon>Bacillales</taxon>
        <taxon>Bacillaceae</taxon>
        <taxon>Bacillus</taxon>
    </lineage>
</organism>
<dbReference type="KEGG" id="bif:N288_12455"/>
<accession>U5LCG8</accession>